<evidence type="ECO:0008006" key="3">
    <source>
        <dbReference type="Google" id="ProtNLM"/>
    </source>
</evidence>
<name>A0ABN4C074_DEHRP</name>
<reference evidence="1 2" key="1">
    <citation type="journal article" date="2013" name="Stand. Genomic Sci.">
        <title>Complete genome sequence of Dehalobacter restrictus PER-K23(T.).</title>
        <authorList>
            <person name="Kruse T."/>
            <person name="Maillard J."/>
            <person name="Goodwin L."/>
            <person name="Woyke T."/>
            <person name="Teshima H."/>
            <person name="Bruce D."/>
            <person name="Detter C."/>
            <person name="Tapia R."/>
            <person name="Han C."/>
            <person name="Huntemann M."/>
            <person name="Wei C.L."/>
            <person name="Han J."/>
            <person name="Chen A."/>
            <person name="Kyrpides N."/>
            <person name="Szeto E."/>
            <person name="Markowitz V."/>
            <person name="Ivanova N."/>
            <person name="Pagani I."/>
            <person name="Pati A."/>
            <person name="Pitluck S."/>
            <person name="Nolan M."/>
            <person name="Holliger C."/>
            <person name="Smidt H."/>
        </authorList>
    </citation>
    <scope>NUCLEOTIDE SEQUENCE [LARGE SCALE GENOMIC DNA]</scope>
    <source>
        <strain evidence="2">DSM 9455</strain>
    </source>
</reference>
<dbReference type="SUPFAM" id="SSF51735">
    <property type="entry name" value="NAD(P)-binding Rossmann-fold domains"/>
    <property type="match status" value="1"/>
</dbReference>
<dbReference type="EMBL" id="CP007033">
    <property type="protein sequence ID" value="AHF11307.1"/>
    <property type="molecule type" value="Genomic_DNA"/>
</dbReference>
<organism evidence="1 2">
    <name type="scientific">Dehalobacter restrictus (strain DSM 9455 / PER-K23)</name>
    <dbReference type="NCBI Taxonomy" id="871738"/>
    <lineage>
        <taxon>Bacteria</taxon>
        <taxon>Bacillati</taxon>
        <taxon>Bacillota</taxon>
        <taxon>Clostridia</taxon>
        <taxon>Eubacteriales</taxon>
        <taxon>Desulfitobacteriaceae</taxon>
        <taxon>Dehalobacter</taxon>
    </lineage>
</organism>
<proteinExistence type="predicted"/>
<evidence type="ECO:0000313" key="2">
    <source>
        <dbReference type="Proteomes" id="UP000018934"/>
    </source>
</evidence>
<protein>
    <recommendedName>
        <fullName evidence="3">Dihydrodipicolinate reductase N-terminal domain-containing protein</fullName>
    </recommendedName>
</protein>
<accession>A0ABN4C074</accession>
<keyword evidence="2" id="KW-1185">Reference proteome</keyword>
<gene>
    <name evidence="1" type="ORF">DEHRE_04875</name>
</gene>
<evidence type="ECO:0000313" key="1">
    <source>
        <dbReference type="EMBL" id="AHF11307.1"/>
    </source>
</evidence>
<sequence length="38" mass="4011">MISVCISGLGRTGKEIAGVLLQEDDIRIVAAICSRPQP</sequence>
<dbReference type="Proteomes" id="UP000018934">
    <property type="component" value="Chromosome"/>
</dbReference>
<dbReference type="InterPro" id="IPR036291">
    <property type="entry name" value="NAD(P)-bd_dom_sf"/>
</dbReference>